<evidence type="ECO:0000256" key="2">
    <source>
        <dbReference type="ARBA" id="ARBA00009810"/>
    </source>
</evidence>
<evidence type="ECO:0000256" key="7">
    <source>
        <dbReference type="ARBA" id="ARBA00022729"/>
    </source>
</evidence>
<evidence type="ECO:0000256" key="3">
    <source>
        <dbReference type="ARBA" id="ARBA00022448"/>
    </source>
</evidence>
<dbReference type="InterPro" id="IPR037066">
    <property type="entry name" value="Plug_dom_sf"/>
</dbReference>
<feature type="domain" description="TonB-dependent receptor plug" evidence="18">
    <location>
        <begin position="52"/>
        <end position="146"/>
    </location>
</feature>
<protein>
    <submittedName>
        <fullName evidence="19">TonB-dependent receptor</fullName>
    </submittedName>
</protein>
<dbReference type="InterPro" id="IPR039426">
    <property type="entry name" value="TonB-dep_rcpt-like"/>
</dbReference>
<evidence type="ECO:0000256" key="1">
    <source>
        <dbReference type="ARBA" id="ARBA00004571"/>
    </source>
</evidence>
<evidence type="ECO:0000256" key="10">
    <source>
        <dbReference type="ARBA" id="ARBA00023077"/>
    </source>
</evidence>
<evidence type="ECO:0000256" key="15">
    <source>
        <dbReference type="RuleBase" id="RU003357"/>
    </source>
</evidence>
<keyword evidence="3 14" id="KW-0813">Transport</keyword>
<dbReference type="PANTHER" id="PTHR32552">
    <property type="entry name" value="FERRICHROME IRON RECEPTOR-RELATED"/>
    <property type="match status" value="1"/>
</dbReference>
<keyword evidence="10 15" id="KW-0798">TonB box</keyword>
<evidence type="ECO:0000256" key="6">
    <source>
        <dbReference type="ARBA" id="ARBA00022692"/>
    </source>
</evidence>
<feature type="chain" id="PRO_5046324488" evidence="16">
    <location>
        <begin position="24"/>
        <end position="694"/>
    </location>
</feature>
<feature type="signal peptide" evidence="16">
    <location>
        <begin position="1"/>
        <end position="23"/>
    </location>
</feature>
<keyword evidence="7 16" id="KW-0732">Signal</keyword>
<evidence type="ECO:0000256" key="4">
    <source>
        <dbReference type="ARBA" id="ARBA00022452"/>
    </source>
</evidence>
<evidence type="ECO:0000256" key="5">
    <source>
        <dbReference type="ARBA" id="ARBA00022496"/>
    </source>
</evidence>
<comment type="caution">
    <text evidence="19">The sequence shown here is derived from an EMBL/GenBank/DDBJ whole genome shotgun (WGS) entry which is preliminary data.</text>
</comment>
<dbReference type="InterPro" id="IPR036942">
    <property type="entry name" value="Beta-barrel_TonB_sf"/>
</dbReference>
<comment type="subcellular location">
    <subcellularLocation>
        <location evidence="1 14">Cell outer membrane</location>
        <topology evidence="1 14">Multi-pass membrane protein</topology>
    </subcellularLocation>
</comment>
<evidence type="ECO:0000256" key="8">
    <source>
        <dbReference type="ARBA" id="ARBA00023004"/>
    </source>
</evidence>
<keyword evidence="5" id="KW-0410">Iron transport</keyword>
<dbReference type="CDD" id="cd01347">
    <property type="entry name" value="ligand_gated_channel"/>
    <property type="match status" value="1"/>
</dbReference>
<feature type="domain" description="TonB-dependent receptor-like beta-barrel" evidence="17">
    <location>
        <begin position="228"/>
        <end position="663"/>
    </location>
</feature>
<reference evidence="19 20" key="1">
    <citation type="journal article" date="2013" name="Int. J. Syst. Evol. Microbiol.">
        <title>Celerinatantimonas yamalensis sp. nov., a cold-adapted diazotrophic bacterium from a cold permafrost brine.</title>
        <authorList>
            <person name="Shcherbakova V."/>
            <person name="Chuvilskaya N."/>
            <person name="Rivkina E."/>
            <person name="Demidov N."/>
            <person name="Uchaeva V."/>
            <person name="Suetin S."/>
            <person name="Suzina N."/>
            <person name="Gilichinsky D."/>
        </authorList>
    </citation>
    <scope>NUCLEOTIDE SEQUENCE [LARGE SCALE GENOMIC DNA]</scope>
    <source>
        <strain evidence="19 20">C7</strain>
    </source>
</reference>
<keyword evidence="4 14" id="KW-1134">Transmembrane beta strand</keyword>
<gene>
    <name evidence="19" type="ORF">ABUE30_01365</name>
</gene>
<keyword evidence="20" id="KW-1185">Reference proteome</keyword>
<keyword evidence="8" id="KW-0408">Iron</keyword>
<accession>A0ABW9G2N3</accession>
<dbReference type="PANTHER" id="PTHR32552:SF68">
    <property type="entry name" value="FERRICHROME OUTER MEMBRANE TRANSPORTER_PHAGE RECEPTOR"/>
    <property type="match status" value="1"/>
</dbReference>
<keyword evidence="13 14" id="KW-0998">Cell outer membrane</keyword>
<keyword evidence="11 14" id="KW-0472">Membrane</keyword>
<evidence type="ECO:0000256" key="11">
    <source>
        <dbReference type="ARBA" id="ARBA00023136"/>
    </source>
</evidence>
<dbReference type="InterPro" id="IPR000531">
    <property type="entry name" value="Beta-barrel_TonB"/>
</dbReference>
<comment type="similarity">
    <text evidence="2 14 15">Belongs to the TonB-dependent receptor family.</text>
</comment>
<keyword evidence="12 19" id="KW-0675">Receptor</keyword>
<evidence type="ECO:0000259" key="17">
    <source>
        <dbReference type="Pfam" id="PF00593"/>
    </source>
</evidence>
<dbReference type="RefSeq" id="WP_408621893.1">
    <property type="nucleotide sequence ID" value="NZ_JBEQCT010000001.1"/>
</dbReference>
<dbReference type="Gene3D" id="2.170.130.10">
    <property type="entry name" value="TonB-dependent receptor, plug domain"/>
    <property type="match status" value="1"/>
</dbReference>
<evidence type="ECO:0000256" key="9">
    <source>
        <dbReference type="ARBA" id="ARBA00023065"/>
    </source>
</evidence>
<evidence type="ECO:0000256" key="13">
    <source>
        <dbReference type="ARBA" id="ARBA00023237"/>
    </source>
</evidence>
<evidence type="ECO:0000313" key="19">
    <source>
        <dbReference type="EMBL" id="MFM2483732.1"/>
    </source>
</evidence>
<evidence type="ECO:0000256" key="14">
    <source>
        <dbReference type="PROSITE-ProRule" id="PRU01360"/>
    </source>
</evidence>
<evidence type="ECO:0000256" key="12">
    <source>
        <dbReference type="ARBA" id="ARBA00023170"/>
    </source>
</evidence>
<dbReference type="EMBL" id="JBEQCT010000001">
    <property type="protein sequence ID" value="MFM2483732.1"/>
    <property type="molecule type" value="Genomic_DNA"/>
</dbReference>
<keyword evidence="6 14" id="KW-0812">Transmembrane</keyword>
<evidence type="ECO:0000313" key="20">
    <source>
        <dbReference type="Proteomes" id="UP001629953"/>
    </source>
</evidence>
<dbReference type="Proteomes" id="UP001629953">
    <property type="component" value="Unassembled WGS sequence"/>
</dbReference>
<evidence type="ECO:0000259" key="18">
    <source>
        <dbReference type="Pfam" id="PF07715"/>
    </source>
</evidence>
<dbReference type="InterPro" id="IPR010105">
    <property type="entry name" value="TonB_sidphr_rcpt"/>
</dbReference>
<evidence type="ECO:0000256" key="16">
    <source>
        <dbReference type="SAM" id="SignalP"/>
    </source>
</evidence>
<dbReference type="Gene3D" id="2.40.170.20">
    <property type="entry name" value="TonB-dependent receptor, beta-barrel domain"/>
    <property type="match status" value="1"/>
</dbReference>
<dbReference type="PROSITE" id="PS52016">
    <property type="entry name" value="TONB_DEPENDENT_REC_3"/>
    <property type="match status" value="1"/>
</dbReference>
<dbReference type="Pfam" id="PF07715">
    <property type="entry name" value="Plug"/>
    <property type="match status" value="1"/>
</dbReference>
<proteinExistence type="inferred from homology"/>
<name>A0ABW9G2N3_9GAMM</name>
<organism evidence="19 20">
    <name type="scientific">Celerinatantimonas yamalensis</name>
    <dbReference type="NCBI Taxonomy" id="559956"/>
    <lineage>
        <taxon>Bacteria</taxon>
        <taxon>Pseudomonadati</taxon>
        <taxon>Pseudomonadota</taxon>
        <taxon>Gammaproteobacteria</taxon>
        <taxon>Celerinatantimonadaceae</taxon>
        <taxon>Celerinatantimonas</taxon>
    </lineage>
</organism>
<dbReference type="InterPro" id="IPR012910">
    <property type="entry name" value="Plug_dom"/>
</dbReference>
<dbReference type="NCBIfam" id="TIGR01783">
    <property type="entry name" value="TonB-siderophor"/>
    <property type="match status" value="1"/>
</dbReference>
<keyword evidence="9" id="KW-0406">Ion transport</keyword>
<dbReference type="SUPFAM" id="SSF56935">
    <property type="entry name" value="Porins"/>
    <property type="match status" value="1"/>
</dbReference>
<dbReference type="Pfam" id="PF00593">
    <property type="entry name" value="TonB_dep_Rec_b-barrel"/>
    <property type="match status" value="1"/>
</dbReference>
<sequence>MPAVFRLSLLTLCCHRFLVPVQAAEQTTLDTLHVVAQSTGNTSKTSAAPDQQSITIDQLSQSQIHAAEPQSLSDAVSLLPGIQATGTNSYSYTSRGFALSRDSVKIDGMNAWVLKDNQIPLIAIDHVDVLKGAGSMLYGGQPVGGTLNVVTKKPQAKSYHVVEIEGGSYASPQTSRWVGGRRMAFDSTGALNDQQTLLYRIIGDYKGQSGFAEQQNNHGFYLTPMLSWQPDDRQSFTAQFELTRYRYNDASALVAPENNIDRVASISTNYYGPQNQATDQGVSATLTYQRKLPNTWQNTTRWRSVWHRDERANFDVSSVSQSWVTRRYRHVLNHQTNHQVDSYFTGQWQSGSIEHFMTLGGSYAHTRNDFNRLSWGKNDHALNVSVYSPQFSHVDIANISHPSGSDRVFSYDTYSLYAQDVLALSEKLNLQVGGRIDWQHRELDIITHSQSAYSAAFRHYWVPNAGISYQINPSLRWHVGYSQSYQSSSLQNSDVSGQSFEPTRGIQYETGLHFTPNQPWSGDLNLFHIIKKNVIVQNSSGDDVALGRVRSQGAELSVVLQANAALNIIAAYTYLDTKVLEGDQSSQSNTGNAFINAPHHRISVQSYYQATPVLRVGAIVRAQTSSFGSSDNQLILPGFATVDLTSRYQLNAKTTLDLSVKNVFDKTYYSSAKSAIAINAGEPRYLQAKLRYLF</sequence>